<reference evidence="2 3" key="1">
    <citation type="submission" date="2023-04" db="EMBL/GenBank/DDBJ databases">
        <title>Clostridium tannerae sp. nov., isolated from the fecal material of an alpaca.</title>
        <authorList>
            <person name="Miller S."/>
            <person name="Hendry M."/>
            <person name="King J."/>
            <person name="Sankaranarayanan K."/>
            <person name="Lawson P.A."/>
        </authorList>
    </citation>
    <scope>NUCLEOTIDE SEQUENCE [LARGE SCALE GENOMIC DNA]</scope>
    <source>
        <strain evidence="2 3">A1-XYC3</strain>
    </source>
</reference>
<keyword evidence="3" id="KW-1185">Reference proteome</keyword>
<evidence type="ECO:0000313" key="3">
    <source>
        <dbReference type="Proteomes" id="UP001281656"/>
    </source>
</evidence>
<sequence length="42" mass="5032">MQEKTKNINNNQDKLEKPKKEKGDKRESCKFLFDMIGRVFSK</sequence>
<name>A0ABU4JP10_9CLOT</name>
<gene>
    <name evidence="2" type="ORF">P8V03_01835</name>
</gene>
<evidence type="ECO:0000313" key="2">
    <source>
        <dbReference type="EMBL" id="MDW8799892.1"/>
    </source>
</evidence>
<accession>A0ABU4JP10</accession>
<proteinExistence type="predicted"/>
<dbReference type="RefSeq" id="WP_318796564.1">
    <property type="nucleotide sequence ID" value="NZ_JARUJP010000001.1"/>
</dbReference>
<organism evidence="2 3">
    <name type="scientific">Clostridium tanneri</name>
    <dbReference type="NCBI Taxonomy" id="3037988"/>
    <lineage>
        <taxon>Bacteria</taxon>
        <taxon>Bacillati</taxon>
        <taxon>Bacillota</taxon>
        <taxon>Clostridia</taxon>
        <taxon>Eubacteriales</taxon>
        <taxon>Clostridiaceae</taxon>
        <taxon>Clostridium</taxon>
    </lineage>
</organism>
<dbReference type="EMBL" id="JARUJP010000001">
    <property type="protein sequence ID" value="MDW8799892.1"/>
    <property type="molecule type" value="Genomic_DNA"/>
</dbReference>
<comment type="caution">
    <text evidence="2">The sequence shown here is derived from an EMBL/GenBank/DDBJ whole genome shotgun (WGS) entry which is preliminary data.</text>
</comment>
<feature type="compositionally biased region" description="Basic and acidic residues" evidence="1">
    <location>
        <begin position="13"/>
        <end position="27"/>
    </location>
</feature>
<evidence type="ECO:0000256" key="1">
    <source>
        <dbReference type="SAM" id="MobiDB-lite"/>
    </source>
</evidence>
<protein>
    <submittedName>
        <fullName evidence="2">Uncharacterized protein</fullName>
    </submittedName>
</protein>
<dbReference type="Proteomes" id="UP001281656">
    <property type="component" value="Unassembled WGS sequence"/>
</dbReference>
<feature type="region of interest" description="Disordered" evidence="1">
    <location>
        <begin position="1"/>
        <end position="27"/>
    </location>
</feature>